<keyword evidence="4" id="KW-1185">Reference proteome</keyword>
<feature type="coiled-coil region" evidence="1">
    <location>
        <begin position="520"/>
        <end position="547"/>
    </location>
</feature>
<feature type="compositionally biased region" description="Basic and acidic residues" evidence="2">
    <location>
        <begin position="416"/>
        <end position="429"/>
    </location>
</feature>
<feature type="compositionally biased region" description="Basic and acidic residues" evidence="2">
    <location>
        <begin position="150"/>
        <end position="163"/>
    </location>
</feature>
<gene>
    <name evidence="3" type="ORF">VTL71DRAFT_9401</name>
</gene>
<evidence type="ECO:0000256" key="2">
    <source>
        <dbReference type="SAM" id="MobiDB-lite"/>
    </source>
</evidence>
<evidence type="ECO:0000313" key="4">
    <source>
        <dbReference type="Proteomes" id="UP001595075"/>
    </source>
</evidence>
<feature type="region of interest" description="Disordered" evidence="2">
    <location>
        <begin position="682"/>
        <end position="705"/>
    </location>
</feature>
<feature type="compositionally biased region" description="Basic and acidic residues" evidence="2">
    <location>
        <begin position="1"/>
        <end position="14"/>
    </location>
</feature>
<feature type="compositionally biased region" description="Polar residues" evidence="2">
    <location>
        <begin position="608"/>
        <end position="627"/>
    </location>
</feature>
<sequence length="720" mass="79756">MSDPGGDDHFKQEQDPDERDEDYNDDPEEIDEDNDDNGSNGSARVRDKESDTNGAGRRKRARAHRHDTHSLPSNSANGEGELADDLKSLKQQTDFIDLTNDTDDNLQSPSDAESEDEGKARGRSKHRTQRMPGKQQSTSASSDDNTDNESVSKDPATPKDSKTTRSTSSNKSSITTRVQNMFNIKGKGKGKGQGLKGKGSKPRSSAGLQRAKDASEARRVQRKTPAAEFKLWERGMGDGVQEFWKTVPPVLFEPPSDWDPLTDIVPKYVFPSDRGLQLVILDNRAKGQKLSRDSLTNKQFQSLYLGDLDGNAKPYTHRKSRGMAAIADDGRLVQIGNNLMVGEILAKPDEGLPEDEQKVLLIRKQGVSYRPRFDISDLDDYLGSWPLAKDVVATAFIDVGTKSKSLDGNPPNTPSREQKTSPKSGEKRTRLNSAGSDEFDSDDPKGKKPARKQRRTQGPTNASDANKDEAMDSEAANDDEEELPELSLPQHTRIAEDVAEGRKSAAVILYQRDQIHTKMIFKRDNEIDRLRQELHKEKEEKLKIKTVLQQGPVEKTELSILNKIRKFLHVPKKRGNSPKPVKSRTPAELEKILANILEIIDANLPQAHSDTQSNRSSNTPTASQNNDAAKKDSHLSTSNTEIATKINTSNNFAAALHTTPSSLQPTSELEALAENAPALLKKSSTTNIAVREQPEDLDEDEERDDRWAVLTDLASGPRKQ</sequence>
<feature type="region of interest" description="Disordered" evidence="2">
    <location>
        <begin position="608"/>
        <end position="636"/>
    </location>
</feature>
<feature type="compositionally biased region" description="Basic and acidic residues" evidence="2">
    <location>
        <begin position="210"/>
        <end position="219"/>
    </location>
</feature>
<protein>
    <submittedName>
        <fullName evidence="3">Uncharacterized protein</fullName>
    </submittedName>
</protein>
<dbReference type="Proteomes" id="UP001595075">
    <property type="component" value="Unassembled WGS sequence"/>
</dbReference>
<feature type="compositionally biased region" description="Acidic residues" evidence="2">
    <location>
        <begin position="471"/>
        <end position="484"/>
    </location>
</feature>
<feature type="compositionally biased region" description="Low complexity" evidence="2">
    <location>
        <begin position="164"/>
        <end position="176"/>
    </location>
</feature>
<keyword evidence="1" id="KW-0175">Coiled coil</keyword>
<evidence type="ECO:0000313" key="3">
    <source>
        <dbReference type="EMBL" id="KAL2060759.1"/>
    </source>
</evidence>
<comment type="caution">
    <text evidence="3">The sequence shown here is derived from an EMBL/GenBank/DDBJ whole genome shotgun (WGS) entry which is preliminary data.</text>
</comment>
<evidence type="ECO:0000256" key="1">
    <source>
        <dbReference type="SAM" id="Coils"/>
    </source>
</evidence>
<reference evidence="3 4" key="1">
    <citation type="journal article" date="2024" name="Commun. Biol.">
        <title>Comparative genomic analysis of thermophilic fungi reveals convergent evolutionary adaptations and gene losses.</title>
        <authorList>
            <person name="Steindorff A.S."/>
            <person name="Aguilar-Pontes M.V."/>
            <person name="Robinson A.J."/>
            <person name="Andreopoulos B."/>
            <person name="LaButti K."/>
            <person name="Kuo A."/>
            <person name="Mondo S."/>
            <person name="Riley R."/>
            <person name="Otillar R."/>
            <person name="Haridas S."/>
            <person name="Lipzen A."/>
            <person name="Grimwood J."/>
            <person name="Schmutz J."/>
            <person name="Clum A."/>
            <person name="Reid I.D."/>
            <person name="Moisan M.C."/>
            <person name="Butler G."/>
            <person name="Nguyen T.T.M."/>
            <person name="Dewar K."/>
            <person name="Conant G."/>
            <person name="Drula E."/>
            <person name="Henrissat B."/>
            <person name="Hansel C."/>
            <person name="Singer S."/>
            <person name="Hutchinson M.I."/>
            <person name="de Vries R.P."/>
            <person name="Natvig D.O."/>
            <person name="Powell A.J."/>
            <person name="Tsang A."/>
            <person name="Grigoriev I.V."/>
        </authorList>
    </citation>
    <scope>NUCLEOTIDE SEQUENCE [LARGE SCALE GENOMIC DNA]</scope>
    <source>
        <strain evidence="3 4">CBS 494.80</strain>
    </source>
</reference>
<accession>A0ABR4BT00</accession>
<feature type="region of interest" description="Disordered" evidence="2">
    <location>
        <begin position="1"/>
        <end position="223"/>
    </location>
</feature>
<dbReference type="EMBL" id="JAZHXI010000021">
    <property type="protein sequence ID" value="KAL2060759.1"/>
    <property type="molecule type" value="Genomic_DNA"/>
</dbReference>
<feature type="region of interest" description="Disordered" evidence="2">
    <location>
        <begin position="401"/>
        <end position="488"/>
    </location>
</feature>
<organism evidence="3 4">
    <name type="scientific">Oculimacula yallundae</name>
    <dbReference type="NCBI Taxonomy" id="86028"/>
    <lineage>
        <taxon>Eukaryota</taxon>
        <taxon>Fungi</taxon>
        <taxon>Dikarya</taxon>
        <taxon>Ascomycota</taxon>
        <taxon>Pezizomycotina</taxon>
        <taxon>Leotiomycetes</taxon>
        <taxon>Helotiales</taxon>
        <taxon>Ploettnerulaceae</taxon>
        <taxon>Oculimacula</taxon>
    </lineage>
</organism>
<proteinExistence type="predicted"/>
<feature type="compositionally biased region" description="Basic residues" evidence="2">
    <location>
        <begin position="56"/>
        <end position="67"/>
    </location>
</feature>
<name>A0ABR4BT00_9HELO</name>
<feature type="compositionally biased region" description="Acidic residues" evidence="2">
    <location>
        <begin position="15"/>
        <end position="36"/>
    </location>
</feature>